<evidence type="ECO:0000256" key="1">
    <source>
        <dbReference type="ARBA" id="ARBA00022737"/>
    </source>
</evidence>
<dbReference type="CDD" id="cd00041">
    <property type="entry name" value="CUB"/>
    <property type="match status" value="1"/>
</dbReference>
<evidence type="ECO:0000256" key="7">
    <source>
        <dbReference type="SAM" id="SignalP"/>
    </source>
</evidence>
<feature type="region of interest" description="Disordered" evidence="5">
    <location>
        <begin position="534"/>
        <end position="564"/>
    </location>
</feature>
<feature type="compositionally biased region" description="Polar residues" evidence="5">
    <location>
        <begin position="656"/>
        <end position="668"/>
    </location>
</feature>
<evidence type="ECO:0000259" key="8">
    <source>
        <dbReference type="PROSITE" id="PS01180"/>
    </source>
</evidence>
<feature type="domain" description="CUB" evidence="8">
    <location>
        <begin position="156"/>
        <end position="274"/>
    </location>
</feature>
<gene>
    <name evidence="9" type="ORF">PAPOLLO_LOCUS10627</name>
</gene>
<feature type="region of interest" description="Disordered" evidence="5">
    <location>
        <begin position="585"/>
        <end position="668"/>
    </location>
</feature>
<dbReference type="InterPro" id="IPR000859">
    <property type="entry name" value="CUB_dom"/>
</dbReference>
<name>A0A8S3WUU9_PARAO</name>
<comment type="caution">
    <text evidence="3">Lacks conserved residue(s) required for the propagation of feature annotation.</text>
</comment>
<keyword evidence="6" id="KW-1133">Transmembrane helix</keyword>
<proteinExistence type="predicted"/>
<keyword evidence="7" id="KW-0732">Signal</keyword>
<keyword evidence="10" id="KW-1185">Reference proteome</keyword>
<comment type="caution">
    <text evidence="9">The sequence shown here is derived from an EMBL/GenBank/DDBJ whole genome shotgun (WGS) entry which is preliminary data.</text>
</comment>
<dbReference type="PANTHER" id="PTHR24251">
    <property type="entry name" value="OVOCHYMASE-RELATED"/>
    <property type="match status" value="1"/>
</dbReference>
<evidence type="ECO:0000256" key="6">
    <source>
        <dbReference type="SAM" id="Phobius"/>
    </source>
</evidence>
<evidence type="ECO:0000256" key="4">
    <source>
        <dbReference type="PROSITE-ProRule" id="PRU00124"/>
    </source>
</evidence>
<feature type="compositionally biased region" description="Basic and acidic residues" evidence="5">
    <location>
        <begin position="585"/>
        <end position="629"/>
    </location>
</feature>
<sequence length="737" mass="84408">MTSPAPFVLFLFVVCSIFGMTSERVTGHDDNLKTQDKSVFDLSQLLNNEAINKPNITMETIRTKLNNHSVVHRNYISYDETATELRNNFTNNVNRYDEIYTADEDLLQSNFNIRKSLQTLLDDSKRISERHEDLSIFREILRPRRRFKREEDSERCETFYYHKGKTVISHPYSKNDTNKLYYGDIDCTTIIEGPEGSIIKLTFVDIFHIEDHPDCTYDFLEIRDGEKGYANKLGKFCGENFPPQITTTGPFAWLKFHSDGTIEYEGFHINVDIIPSPSNSHKIPSSCYVQLSGIEGIINSKDIKDDCKKGSEGHTLDVLWRIETDANTMIYLNFTHYALQKPNECEHNAVQVFGHKTEEKYRWAYYCGSIANPVTAKDHEGKGTNDKGNIMHVRLYATSLGKASEFSARFTAFRNLDPNKDEKCTQSEFNCGDNTCISSKLVCDDYAHCRLKADEENCQDTAESVVGKVHIIVILVIFSLILSGMSFVFVFKCVRKLYQDHKIIKEHIRQSCEDRLDHLVSSRLTLDAKMLQRDSEPRASLERENHTNEMYKKQRKYSQRKQSSIDSDFIQETHLDLEDETWRKDSVPEKTEDVRIERNGKSRRSDISKKEESIKSKKKESEERKEIRDVSVGAPDTKESGCQTRESLFQEAPPSSDGSGTTNSRGFSTFGYSGATIVRPSSPPAQTKTSEITIELLKEMPPKQDSKTLKKISDRRPLSAETTRSAPDVIIVSKPIR</sequence>
<feature type="region of interest" description="Disordered" evidence="5">
    <location>
        <begin position="699"/>
        <end position="723"/>
    </location>
</feature>
<dbReference type="PROSITE" id="PS50068">
    <property type="entry name" value="LDLRA_2"/>
    <property type="match status" value="1"/>
</dbReference>
<keyword evidence="6" id="KW-0812">Transmembrane</keyword>
<keyword evidence="1" id="KW-0677">Repeat</keyword>
<feature type="disulfide bond" evidence="4">
    <location>
        <begin position="443"/>
        <end position="458"/>
    </location>
</feature>
<feature type="chain" id="PRO_5035754326" evidence="7">
    <location>
        <begin position="28"/>
        <end position="737"/>
    </location>
</feature>
<keyword evidence="2 4" id="KW-1015">Disulfide bond</keyword>
<accession>A0A8S3WUU9</accession>
<feature type="signal peptide" evidence="7">
    <location>
        <begin position="1"/>
        <end position="27"/>
    </location>
</feature>
<evidence type="ECO:0000256" key="5">
    <source>
        <dbReference type="SAM" id="MobiDB-lite"/>
    </source>
</evidence>
<feature type="compositionally biased region" description="Basic and acidic residues" evidence="5">
    <location>
        <begin position="534"/>
        <end position="552"/>
    </location>
</feature>
<dbReference type="SMART" id="SM00192">
    <property type="entry name" value="LDLa"/>
    <property type="match status" value="1"/>
</dbReference>
<dbReference type="EMBL" id="CAJQZP010000758">
    <property type="protein sequence ID" value="CAG4983369.1"/>
    <property type="molecule type" value="Genomic_DNA"/>
</dbReference>
<dbReference type="PANTHER" id="PTHR24251:SF28">
    <property type="entry name" value="NEUROPILIN AND TOLLOID-LIKE, ISOFORM B"/>
    <property type="match status" value="1"/>
</dbReference>
<feature type="disulfide bond" evidence="4">
    <location>
        <begin position="424"/>
        <end position="436"/>
    </location>
</feature>
<dbReference type="FunFam" id="2.60.120.290:FF:000005">
    <property type="entry name" value="Procollagen C-endopeptidase enhancer 1"/>
    <property type="match status" value="1"/>
</dbReference>
<dbReference type="InterPro" id="IPR002172">
    <property type="entry name" value="LDrepeatLR_classA_rpt"/>
</dbReference>
<evidence type="ECO:0000313" key="10">
    <source>
        <dbReference type="Proteomes" id="UP000691718"/>
    </source>
</evidence>
<evidence type="ECO:0000256" key="3">
    <source>
        <dbReference type="PROSITE-ProRule" id="PRU00059"/>
    </source>
</evidence>
<feature type="domain" description="CUB" evidence="8">
    <location>
        <begin position="287"/>
        <end position="413"/>
    </location>
</feature>
<keyword evidence="6" id="KW-0472">Membrane</keyword>
<dbReference type="AlphaFoldDB" id="A0A8S3WUU9"/>
<dbReference type="OrthoDB" id="9971251at2759"/>
<dbReference type="CDD" id="cd00112">
    <property type="entry name" value="LDLa"/>
    <property type="match status" value="1"/>
</dbReference>
<feature type="transmembrane region" description="Helical" evidence="6">
    <location>
        <begin position="469"/>
        <end position="491"/>
    </location>
</feature>
<dbReference type="Proteomes" id="UP000691718">
    <property type="component" value="Unassembled WGS sequence"/>
</dbReference>
<protein>
    <submittedName>
        <fullName evidence="9">(apollo) hypothetical protein</fullName>
    </submittedName>
</protein>
<dbReference type="PROSITE" id="PS01180">
    <property type="entry name" value="CUB"/>
    <property type="match status" value="2"/>
</dbReference>
<dbReference type="Pfam" id="PF00431">
    <property type="entry name" value="CUB"/>
    <property type="match status" value="2"/>
</dbReference>
<evidence type="ECO:0000313" key="9">
    <source>
        <dbReference type="EMBL" id="CAG4983369.1"/>
    </source>
</evidence>
<dbReference type="Pfam" id="PF00057">
    <property type="entry name" value="Ldl_recept_a"/>
    <property type="match status" value="1"/>
</dbReference>
<organism evidence="9 10">
    <name type="scientific">Parnassius apollo</name>
    <name type="common">Apollo butterfly</name>
    <name type="synonym">Papilio apollo</name>
    <dbReference type="NCBI Taxonomy" id="110799"/>
    <lineage>
        <taxon>Eukaryota</taxon>
        <taxon>Metazoa</taxon>
        <taxon>Ecdysozoa</taxon>
        <taxon>Arthropoda</taxon>
        <taxon>Hexapoda</taxon>
        <taxon>Insecta</taxon>
        <taxon>Pterygota</taxon>
        <taxon>Neoptera</taxon>
        <taxon>Endopterygota</taxon>
        <taxon>Lepidoptera</taxon>
        <taxon>Glossata</taxon>
        <taxon>Ditrysia</taxon>
        <taxon>Papilionoidea</taxon>
        <taxon>Papilionidae</taxon>
        <taxon>Parnassiinae</taxon>
        <taxon>Parnassini</taxon>
        <taxon>Parnassius</taxon>
        <taxon>Parnassius</taxon>
    </lineage>
</organism>
<dbReference type="SMART" id="SM00042">
    <property type="entry name" value="CUB"/>
    <property type="match status" value="2"/>
</dbReference>
<dbReference type="InterPro" id="IPR023415">
    <property type="entry name" value="LDLR_class-A_CS"/>
</dbReference>
<feature type="disulfide bond" evidence="4">
    <location>
        <begin position="431"/>
        <end position="449"/>
    </location>
</feature>
<dbReference type="PROSITE" id="PS01209">
    <property type="entry name" value="LDLRA_1"/>
    <property type="match status" value="1"/>
</dbReference>
<reference evidence="9" key="1">
    <citation type="submission" date="2021-04" db="EMBL/GenBank/DDBJ databases">
        <authorList>
            <person name="Tunstrom K."/>
        </authorList>
    </citation>
    <scope>NUCLEOTIDE SEQUENCE</scope>
</reference>
<feature type="compositionally biased region" description="Basic and acidic residues" evidence="5">
    <location>
        <begin position="699"/>
        <end position="718"/>
    </location>
</feature>
<evidence type="ECO:0000256" key="2">
    <source>
        <dbReference type="ARBA" id="ARBA00023157"/>
    </source>
</evidence>